<sequence length="235" mass="26463">MAPEDRGSYFVNTKSGRYNYGYNTGDGIAKVEVRQPDGSVVGSYRYFDPNGKQVVRSYVADSKGFRVLGNDLPVSPDTPVSHLSGLPAFTGAVEGTAAFDIPPPLGSPALSSQHHQYQHQHRLKEQQLVQQQNAEYRKQQEKLEALKRELEALQQKVYGGSYTSHNYQGLTRHPTQHLAIRNHLTHGYTSPYRYFDRDLNYDFPAGFAYAGLPTITDTSRRTRYAGDSYIIGRTR</sequence>
<evidence type="ECO:0000256" key="3">
    <source>
        <dbReference type="SAM" id="Coils"/>
    </source>
</evidence>
<keyword evidence="5" id="KW-1185">Reference proteome</keyword>
<dbReference type="EMBL" id="JACEEZ010024902">
    <property type="protein sequence ID" value="KAG0706838.1"/>
    <property type="molecule type" value="Genomic_DNA"/>
</dbReference>
<dbReference type="Proteomes" id="UP000770661">
    <property type="component" value="Unassembled WGS sequence"/>
</dbReference>
<dbReference type="PANTHER" id="PTHR10380">
    <property type="entry name" value="CUTICLE PROTEIN"/>
    <property type="match status" value="1"/>
</dbReference>
<dbReference type="PROSITE" id="PS51155">
    <property type="entry name" value="CHIT_BIND_RR_2"/>
    <property type="match status" value="1"/>
</dbReference>
<dbReference type="InterPro" id="IPR031311">
    <property type="entry name" value="CHIT_BIND_RR_consensus"/>
</dbReference>
<dbReference type="OrthoDB" id="6377716at2759"/>
<evidence type="ECO:0000256" key="2">
    <source>
        <dbReference type="PROSITE-ProRule" id="PRU00497"/>
    </source>
</evidence>
<dbReference type="InterPro" id="IPR050468">
    <property type="entry name" value="Cuticle_Struct_Prot"/>
</dbReference>
<accession>A0A8J4XLG4</accession>
<keyword evidence="3" id="KW-0175">Coiled coil</keyword>
<dbReference type="PRINTS" id="PR00947">
    <property type="entry name" value="CUTICLE"/>
</dbReference>
<dbReference type="InterPro" id="IPR000618">
    <property type="entry name" value="Insect_cuticle"/>
</dbReference>
<protein>
    <submittedName>
        <fullName evidence="4">Cuticle protein 6</fullName>
    </submittedName>
</protein>
<dbReference type="AlphaFoldDB" id="A0A8J4XLG4"/>
<evidence type="ECO:0000313" key="5">
    <source>
        <dbReference type="Proteomes" id="UP000770661"/>
    </source>
</evidence>
<proteinExistence type="predicted"/>
<dbReference type="PANTHER" id="PTHR10380:SF196">
    <property type="entry name" value="CUTICULAR PROTEIN 72EA"/>
    <property type="match status" value="1"/>
</dbReference>
<evidence type="ECO:0000256" key="1">
    <source>
        <dbReference type="ARBA" id="ARBA00022460"/>
    </source>
</evidence>
<comment type="caution">
    <text evidence="4">The sequence shown here is derived from an EMBL/GenBank/DDBJ whole genome shotgun (WGS) entry which is preliminary data.</text>
</comment>
<gene>
    <name evidence="4" type="primary">CUO6_0</name>
    <name evidence="4" type="ORF">GWK47_024282</name>
</gene>
<keyword evidence="1 2" id="KW-0193">Cuticle</keyword>
<reference evidence="4" key="1">
    <citation type="submission" date="2020-07" db="EMBL/GenBank/DDBJ databases">
        <title>The High-quality genome of the commercially important snow crab, Chionoecetes opilio.</title>
        <authorList>
            <person name="Jeong J.-H."/>
            <person name="Ryu S."/>
        </authorList>
    </citation>
    <scope>NUCLEOTIDE SEQUENCE</scope>
    <source>
        <strain evidence="4">MADBK_172401_WGS</strain>
        <tissue evidence="4">Digestive gland</tissue>
    </source>
</reference>
<evidence type="ECO:0000313" key="4">
    <source>
        <dbReference type="EMBL" id="KAG0706838.1"/>
    </source>
</evidence>
<dbReference type="PROSITE" id="PS00233">
    <property type="entry name" value="CHIT_BIND_RR_1"/>
    <property type="match status" value="1"/>
</dbReference>
<dbReference type="GO" id="GO:0008010">
    <property type="term" value="F:structural constituent of chitin-based larval cuticle"/>
    <property type="evidence" value="ECO:0007669"/>
    <property type="project" value="TreeGrafter"/>
</dbReference>
<dbReference type="Pfam" id="PF00379">
    <property type="entry name" value="Chitin_bind_4"/>
    <property type="match status" value="1"/>
</dbReference>
<organism evidence="4 5">
    <name type="scientific">Chionoecetes opilio</name>
    <name type="common">Atlantic snow crab</name>
    <name type="synonym">Cancer opilio</name>
    <dbReference type="NCBI Taxonomy" id="41210"/>
    <lineage>
        <taxon>Eukaryota</taxon>
        <taxon>Metazoa</taxon>
        <taxon>Ecdysozoa</taxon>
        <taxon>Arthropoda</taxon>
        <taxon>Crustacea</taxon>
        <taxon>Multicrustacea</taxon>
        <taxon>Malacostraca</taxon>
        <taxon>Eumalacostraca</taxon>
        <taxon>Eucarida</taxon>
        <taxon>Decapoda</taxon>
        <taxon>Pleocyemata</taxon>
        <taxon>Brachyura</taxon>
        <taxon>Eubrachyura</taxon>
        <taxon>Majoidea</taxon>
        <taxon>Majidae</taxon>
        <taxon>Chionoecetes</taxon>
    </lineage>
</organism>
<name>A0A8J4XLG4_CHIOP</name>
<feature type="coiled-coil region" evidence="3">
    <location>
        <begin position="126"/>
        <end position="156"/>
    </location>
</feature>
<dbReference type="GO" id="GO:0062129">
    <property type="term" value="C:chitin-based extracellular matrix"/>
    <property type="evidence" value="ECO:0007669"/>
    <property type="project" value="TreeGrafter"/>
</dbReference>